<accession>A0AAW0G212</accession>
<keyword evidence="8" id="KW-0560">Oxidoreductase</keyword>
<dbReference type="Pfam" id="PF00067">
    <property type="entry name" value="p450"/>
    <property type="match status" value="1"/>
</dbReference>
<dbReference type="GO" id="GO:0005506">
    <property type="term" value="F:iron ion binding"/>
    <property type="evidence" value="ECO:0007669"/>
    <property type="project" value="InterPro"/>
</dbReference>
<keyword evidence="10" id="KW-0503">Monooxygenase</keyword>
<dbReference type="SUPFAM" id="SSF48264">
    <property type="entry name" value="Cytochrome P450"/>
    <property type="match status" value="1"/>
</dbReference>
<evidence type="ECO:0000256" key="10">
    <source>
        <dbReference type="ARBA" id="ARBA00023033"/>
    </source>
</evidence>
<organism evidence="12 13">
    <name type="scientific">Cerrena zonata</name>
    <dbReference type="NCBI Taxonomy" id="2478898"/>
    <lineage>
        <taxon>Eukaryota</taxon>
        <taxon>Fungi</taxon>
        <taxon>Dikarya</taxon>
        <taxon>Basidiomycota</taxon>
        <taxon>Agaricomycotina</taxon>
        <taxon>Agaricomycetes</taxon>
        <taxon>Polyporales</taxon>
        <taxon>Cerrenaceae</taxon>
        <taxon>Cerrena</taxon>
    </lineage>
</organism>
<dbReference type="GO" id="GO:0016705">
    <property type="term" value="F:oxidoreductase activity, acting on paired donors, with incorporation or reduction of molecular oxygen"/>
    <property type="evidence" value="ECO:0007669"/>
    <property type="project" value="InterPro"/>
</dbReference>
<keyword evidence="6" id="KW-0479">Metal-binding</keyword>
<dbReference type="GO" id="GO:0020037">
    <property type="term" value="F:heme binding"/>
    <property type="evidence" value="ECO:0007669"/>
    <property type="project" value="InterPro"/>
</dbReference>
<keyword evidence="9" id="KW-0408">Iron</keyword>
<evidence type="ECO:0000256" key="3">
    <source>
        <dbReference type="ARBA" id="ARBA00010617"/>
    </source>
</evidence>
<dbReference type="PANTHER" id="PTHR46300:SF2">
    <property type="entry name" value="CYTOCHROME P450 MONOOXYGENASE ALNH-RELATED"/>
    <property type="match status" value="1"/>
</dbReference>
<dbReference type="GO" id="GO:0004497">
    <property type="term" value="F:monooxygenase activity"/>
    <property type="evidence" value="ECO:0007669"/>
    <property type="project" value="UniProtKB-KW"/>
</dbReference>
<dbReference type="AlphaFoldDB" id="A0AAW0G212"/>
<evidence type="ECO:0000256" key="6">
    <source>
        <dbReference type="ARBA" id="ARBA00022723"/>
    </source>
</evidence>
<name>A0AAW0G212_9APHY</name>
<keyword evidence="13" id="KW-1185">Reference proteome</keyword>
<proteinExistence type="inferred from homology"/>
<dbReference type="GO" id="GO:0016020">
    <property type="term" value="C:membrane"/>
    <property type="evidence" value="ECO:0007669"/>
    <property type="project" value="UniProtKB-SubCell"/>
</dbReference>
<dbReference type="EMBL" id="JASBNA010000014">
    <property type="protein sequence ID" value="KAK7687261.1"/>
    <property type="molecule type" value="Genomic_DNA"/>
</dbReference>
<dbReference type="InterPro" id="IPR036396">
    <property type="entry name" value="Cyt_P450_sf"/>
</dbReference>
<dbReference type="InterPro" id="IPR050364">
    <property type="entry name" value="Cytochrome_P450_fung"/>
</dbReference>
<reference evidence="12 13" key="1">
    <citation type="submission" date="2022-09" db="EMBL/GenBank/DDBJ databases">
        <authorList>
            <person name="Palmer J.M."/>
        </authorList>
    </citation>
    <scope>NUCLEOTIDE SEQUENCE [LARGE SCALE GENOMIC DNA]</scope>
    <source>
        <strain evidence="12 13">DSM 7382</strain>
    </source>
</reference>
<evidence type="ECO:0000256" key="2">
    <source>
        <dbReference type="ARBA" id="ARBA00004370"/>
    </source>
</evidence>
<keyword evidence="5" id="KW-0812">Transmembrane</keyword>
<comment type="cofactor">
    <cofactor evidence="1">
        <name>heme</name>
        <dbReference type="ChEBI" id="CHEBI:30413"/>
    </cofactor>
</comment>
<evidence type="ECO:0000256" key="7">
    <source>
        <dbReference type="ARBA" id="ARBA00022989"/>
    </source>
</evidence>
<dbReference type="PANTHER" id="PTHR46300">
    <property type="entry name" value="P450, PUTATIVE (EUROFUNG)-RELATED-RELATED"/>
    <property type="match status" value="1"/>
</dbReference>
<evidence type="ECO:0000256" key="5">
    <source>
        <dbReference type="ARBA" id="ARBA00022692"/>
    </source>
</evidence>
<evidence type="ECO:0000256" key="11">
    <source>
        <dbReference type="ARBA" id="ARBA00023136"/>
    </source>
</evidence>
<keyword evidence="4" id="KW-0349">Heme</keyword>
<protein>
    <recommendedName>
        <fullName evidence="14">Cytochrome P450</fullName>
    </recommendedName>
</protein>
<dbReference type="Gene3D" id="1.10.630.10">
    <property type="entry name" value="Cytochrome P450"/>
    <property type="match status" value="1"/>
</dbReference>
<comment type="subcellular location">
    <subcellularLocation>
        <location evidence="2">Membrane</location>
    </subcellularLocation>
</comment>
<evidence type="ECO:0000256" key="8">
    <source>
        <dbReference type="ARBA" id="ARBA00023002"/>
    </source>
</evidence>
<evidence type="ECO:0000256" key="9">
    <source>
        <dbReference type="ARBA" id="ARBA00023004"/>
    </source>
</evidence>
<comment type="caution">
    <text evidence="12">The sequence shown here is derived from an EMBL/GenBank/DDBJ whole genome shotgun (WGS) entry which is preliminary data.</text>
</comment>
<evidence type="ECO:0000313" key="13">
    <source>
        <dbReference type="Proteomes" id="UP001385951"/>
    </source>
</evidence>
<evidence type="ECO:0000313" key="12">
    <source>
        <dbReference type="EMBL" id="KAK7687261.1"/>
    </source>
</evidence>
<keyword evidence="7" id="KW-1133">Transmembrane helix</keyword>
<keyword evidence="11" id="KW-0472">Membrane</keyword>
<gene>
    <name evidence="12" type="ORF">QCA50_009766</name>
</gene>
<dbReference type="Proteomes" id="UP001385951">
    <property type="component" value="Unassembled WGS sequence"/>
</dbReference>
<evidence type="ECO:0000256" key="4">
    <source>
        <dbReference type="ARBA" id="ARBA00022617"/>
    </source>
</evidence>
<comment type="similarity">
    <text evidence="3">Belongs to the cytochrome P450 family.</text>
</comment>
<sequence length="156" mass="17416">METILIVSGMSFLLLLFRWFKYRSSLSLPLPPGPKGLPIVGNVLDIPSSMPWKAFRDLSTIYGDVLLLRIPTLPIVVLGSAQAAFDLLEKRSDIYSSRPHKMMYDLCVAIERLSPDAILTPSVDYAHGLGTSVQWSIRPDGVSSEEDFTNTFINMR</sequence>
<dbReference type="InterPro" id="IPR001128">
    <property type="entry name" value="Cyt_P450"/>
</dbReference>
<evidence type="ECO:0008006" key="14">
    <source>
        <dbReference type="Google" id="ProtNLM"/>
    </source>
</evidence>
<evidence type="ECO:0000256" key="1">
    <source>
        <dbReference type="ARBA" id="ARBA00001971"/>
    </source>
</evidence>